<name>A0A9P5TBW8_9AGAM</name>
<organism evidence="2 3">
    <name type="scientific">Russula ochroleuca</name>
    <dbReference type="NCBI Taxonomy" id="152965"/>
    <lineage>
        <taxon>Eukaryota</taxon>
        <taxon>Fungi</taxon>
        <taxon>Dikarya</taxon>
        <taxon>Basidiomycota</taxon>
        <taxon>Agaricomycotina</taxon>
        <taxon>Agaricomycetes</taxon>
        <taxon>Russulales</taxon>
        <taxon>Russulaceae</taxon>
        <taxon>Russula</taxon>
    </lineage>
</organism>
<dbReference type="AlphaFoldDB" id="A0A9P5TBW8"/>
<evidence type="ECO:0000256" key="1">
    <source>
        <dbReference type="SAM" id="MobiDB-lite"/>
    </source>
</evidence>
<sequence length="259" mass="29684">MQAAYPLSSPSSPIRPRKMAPIPGFRVPPKPKPPPIEKLTIRELRDLYDRNAKILATPAPSTSSYVPRIMAEQAKIEAQLLELEGMRDIQVGLEVTHINEDEQMCVDKAPEPRPIEAKLRALEKFGSAIRQQYGDKVPGLSVEEAVELEQQAHAADLERKRRLLERRQKQGLVTVKDRALTREEQEARVWAFMNYKPSESDLEDDDDDNSEDEDPSTWFYDDQDDGRKGQDIIEPDAEDLSELIRVDTSRVYYNTFYES</sequence>
<dbReference type="OrthoDB" id="68090at2759"/>
<evidence type="ECO:0000313" key="2">
    <source>
        <dbReference type="EMBL" id="KAF8484559.1"/>
    </source>
</evidence>
<feature type="region of interest" description="Disordered" evidence="1">
    <location>
        <begin position="197"/>
        <end position="235"/>
    </location>
</feature>
<proteinExistence type="predicted"/>
<evidence type="ECO:0000313" key="3">
    <source>
        <dbReference type="Proteomes" id="UP000759537"/>
    </source>
</evidence>
<feature type="region of interest" description="Disordered" evidence="1">
    <location>
        <begin position="1"/>
        <end position="36"/>
    </location>
</feature>
<reference evidence="2" key="2">
    <citation type="journal article" date="2020" name="Nat. Commun.">
        <title>Large-scale genome sequencing of mycorrhizal fungi provides insights into the early evolution of symbiotic traits.</title>
        <authorList>
            <person name="Miyauchi S."/>
            <person name="Kiss E."/>
            <person name="Kuo A."/>
            <person name="Drula E."/>
            <person name="Kohler A."/>
            <person name="Sanchez-Garcia M."/>
            <person name="Morin E."/>
            <person name="Andreopoulos B."/>
            <person name="Barry K.W."/>
            <person name="Bonito G."/>
            <person name="Buee M."/>
            <person name="Carver A."/>
            <person name="Chen C."/>
            <person name="Cichocki N."/>
            <person name="Clum A."/>
            <person name="Culley D."/>
            <person name="Crous P.W."/>
            <person name="Fauchery L."/>
            <person name="Girlanda M."/>
            <person name="Hayes R.D."/>
            <person name="Keri Z."/>
            <person name="LaButti K."/>
            <person name="Lipzen A."/>
            <person name="Lombard V."/>
            <person name="Magnuson J."/>
            <person name="Maillard F."/>
            <person name="Murat C."/>
            <person name="Nolan M."/>
            <person name="Ohm R.A."/>
            <person name="Pangilinan J."/>
            <person name="Pereira M.F."/>
            <person name="Perotto S."/>
            <person name="Peter M."/>
            <person name="Pfister S."/>
            <person name="Riley R."/>
            <person name="Sitrit Y."/>
            <person name="Stielow J.B."/>
            <person name="Szollosi G."/>
            <person name="Zifcakova L."/>
            <person name="Stursova M."/>
            <person name="Spatafora J.W."/>
            <person name="Tedersoo L."/>
            <person name="Vaario L.M."/>
            <person name="Yamada A."/>
            <person name="Yan M."/>
            <person name="Wang P."/>
            <person name="Xu J."/>
            <person name="Bruns T."/>
            <person name="Baldrian P."/>
            <person name="Vilgalys R."/>
            <person name="Dunand C."/>
            <person name="Henrissat B."/>
            <person name="Grigoriev I.V."/>
            <person name="Hibbett D."/>
            <person name="Nagy L.G."/>
            <person name="Martin F.M."/>
        </authorList>
    </citation>
    <scope>NUCLEOTIDE SEQUENCE</scope>
    <source>
        <strain evidence="2">Prilba</strain>
    </source>
</reference>
<keyword evidence="3" id="KW-1185">Reference proteome</keyword>
<dbReference type="EMBL" id="WHVB01000003">
    <property type="protein sequence ID" value="KAF8484559.1"/>
    <property type="molecule type" value="Genomic_DNA"/>
</dbReference>
<accession>A0A9P5TBW8</accession>
<feature type="compositionally biased region" description="Acidic residues" evidence="1">
    <location>
        <begin position="200"/>
        <end position="215"/>
    </location>
</feature>
<dbReference type="Proteomes" id="UP000759537">
    <property type="component" value="Unassembled WGS sequence"/>
</dbReference>
<reference evidence="2" key="1">
    <citation type="submission" date="2019-10" db="EMBL/GenBank/DDBJ databases">
        <authorList>
            <consortium name="DOE Joint Genome Institute"/>
            <person name="Kuo A."/>
            <person name="Miyauchi S."/>
            <person name="Kiss E."/>
            <person name="Drula E."/>
            <person name="Kohler A."/>
            <person name="Sanchez-Garcia M."/>
            <person name="Andreopoulos B."/>
            <person name="Barry K.W."/>
            <person name="Bonito G."/>
            <person name="Buee M."/>
            <person name="Carver A."/>
            <person name="Chen C."/>
            <person name="Cichocki N."/>
            <person name="Clum A."/>
            <person name="Culley D."/>
            <person name="Crous P.W."/>
            <person name="Fauchery L."/>
            <person name="Girlanda M."/>
            <person name="Hayes R."/>
            <person name="Keri Z."/>
            <person name="LaButti K."/>
            <person name="Lipzen A."/>
            <person name="Lombard V."/>
            <person name="Magnuson J."/>
            <person name="Maillard F."/>
            <person name="Morin E."/>
            <person name="Murat C."/>
            <person name="Nolan M."/>
            <person name="Ohm R."/>
            <person name="Pangilinan J."/>
            <person name="Pereira M."/>
            <person name="Perotto S."/>
            <person name="Peter M."/>
            <person name="Riley R."/>
            <person name="Sitrit Y."/>
            <person name="Stielow B."/>
            <person name="Szollosi G."/>
            <person name="Zifcakova L."/>
            <person name="Stursova M."/>
            <person name="Spatafora J.W."/>
            <person name="Tedersoo L."/>
            <person name="Vaario L.-M."/>
            <person name="Yamada A."/>
            <person name="Yan M."/>
            <person name="Wang P."/>
            <person name="Xu J."/>
            <person name="Bruns T."/>
            <person name="Baldrian P."/>
            <person name="Vilgalys R."/>
            <person name="Henrissat B."/>
            <person name="Grigoriev I.V."/>
            <person name="Hibbett D."/>
            <person name="Nagy L.G."/>
            <person name="Martin F.M."/>
        </authorList>
    </citation>
    <scope>NUCLEOTIDE SEQUENCE</scope>
    <source>
        <strain evidence="2">Prilba</strain>
    </source>
</reference>
<comment type="caution">
    <text evidence="2">The sequence shown here is derived from an EMBL/GenBank/DDBJ whole genome shotgun (WGS) entry which is preliminary data.</text>
</comment>
<feature type="compositionally biased region" description="Low complexity" evidence="1">
    <location>
        <begin position="1"/>
        <end position="14"/>
    </location>
</feature>
<gene>
    <name evidence="2" type="ORF">DFH94DRAFT_237463</name>
</gene>
<feature type="compositionally biased region" description="Pro residues" evidence="1">
    <location>
        <begin position="26"/>
        <end position="36"/>
    </location>
</feature>
<protein>
    <submittedName>
        <fullName evidence="2">Uncharacterized protein</fullName>
    </submittedName>
</protein>